<dbReference type="InterPro" id="IPR013655">
    <property type="entry name" value="PAS_fold_3"/>
</dbReference>
<protein>
    <recommendedName>
        <fullName evidence="2">histidine kinase</fullName>
        <ecNumber evidence="2">2.7.13.3</ecNumber>
    </recommendedName>
</protein>
<dbReference type="SUPFAM" id="SSF55785">
    <property type="entry name" value="PYP-like sensor domain (PAS domain)"/>
    <property type="match status" value="3"/>
</dbReference>
<organism evidence="8">
    <name type="scientific">marine sediment metagenome</name>
    <dbReference type="NCBI Taxonomy" id="412755"/>
    <lineage>
        <taxon>unclassified sequences</taxon>
        <taxon>metagenomes</taxon>
        <taxon>ecological metagenomes</taxon>
    </lineage>
</organism>
<dbReference type="SMART" id="SM00091">
    <property type="entry name" value="PAS"/>
    <property type="match status" value="3"/>
</dbReference>
<dbReference type="Pfam" id="PF08448">
    <property type="entry name" value="PAS_4"/>
    <property type="match status" value="2"/>
</dbReference>
<feature type="non-terminal residue" evidence="8">
    <location>
        <position position="395"/>
    </location>
</feature>
<evidence type="ECO:0000256" key="5">
    <source>
        <dbReference type="ARBA" id="ARBA00022777"/>
    </source>
</evidence>
<evidence type="ECO:0000313" key="8">
    <source>
        <dbReference type="EMBL" id="KKL61288.1"/>
    </source>
</evidence>
<dbReference type="EMBL" id="LAZR01028864">
    <property type="protein sequence ID" value="KKL61288.1"/>
    <property type="molecule type" value="Genomic_DNA"/>
</dbReference>
<gene>
    <name evidence="8" type="ORF">LCGC14_2196790</name>
</gene>
<accession>A0A0F9DHZ8</accession>
<feature type="domain" description="PAC" evidence="7">
    <location>
        <begin position="364"/>
        <end position="395"/>
    </location>
</feature>
<keyword evidence="3" id="KW-0597">Phosphoprotein</keyword>
<dbReference type="FunFam" id="3.30.450.20:FF:000099">
    <property type="entry name" value="Sensory box sensor histidine kinase"/>
    <property type="match status" value="1"/>
</dbReference>
<dbReference type="Pfam" id="PF08447">
    <property type="entry name" value="PAS_3"/>
    <property type="match status" value="1"/>
</dbReference>
<dbReference type="AlphaFoldDB" id="A0A0F9DHZ8"/>
<proteinExistence type="predicted"/>
<feature type="domain" description="PAS" evidence="6">
    <location>
        <begin position="291"/>
        <end position="361"/>
    </location>
</feature>
<comment type="catalytic activity">
    <reaction evidence="1">
        <text>ATP + protein L-histidine = ADP + protein N-phospho-L-histidine.</text>
        <dbReference type="EC" id="2.7.13.3"/>
    </reaction>
</comment>
<dbReference type="PANTHER" id="PTHR43304">
    <property type="entry name" value="PHYTOCHROME-LIKE PROTEIN CPH1"/>
    <property type="match status" value="1"/>
</dbReference>
<dbReference type="GO" id="GO:0004673">
    <property type="term" value="F:protein histidine kinase activity"/>
    <property type="evidence" value="ECO:0007669"/>
    <property type="project" value="UniProtKB-EC"/>
</dbReference>
<feature type="domain" description="PAS" evidence="6">
    <location>
        <begin position="1"/>
        <end position="71"/>
    </location>
</feature>
<evidence type="ECO:0000256" key="4">
    <source>
        <dbReference type="ARBA" id="ARBA00022679"/>
    </source>
</evidence>
<name>A0A0F9DHZ8_9ZZZZ</name>
<keyword evidence="5" id="KW-0418">Kinase</keyword>
<evidence type="ECO:0000256" key="2">
    <source>
        <dbReference type="ARBA" id="ARBA00012438"/>
    </source>
</evidence>
<dbReference type="InterPro" id="IPR000700">
    <property type="entry name" value="PAS-assoc_C"/>
</dbReference>
<evidence type="ECO:0000259" key="6">
    <source>
        <dbReference type="PROSITE" id="PS50112"/>
    </source>
</evidence>
<dbReference type="InterPro" id="IPR035965">
    <property type="entry name" value="PAS-like_dom_sf"/>
</dbReference>
<sequence>MDLDIEAVFSAAPTPLVLLDRDLRILWANEEYLKVTMRARDDIIGRLMAEAFEAEPESESEVMLQSSFRRVLETCQIDHLPLIPYPIMGVDGQLEERFWSATHTPILNDDGAVRYILQNTNDVTEIYRGKSDDPHDLRDHSAILKRAEQVAQRNLELDAASAFFQTVFHQAPSLIAIATGPEHRFRMANEVYHETVGKRELVGLTVREAFPEVEGQGFFELLDQVYETGEAVALRAAPINLQRHGRNHVEQLYIDFVYQPLFDANGKTMGIFCQGHDVTAQQLAEQSLRKTEKRFRTMAQTMPAHVWTAGPDGGLDWLSDQIIEYSGLDEQELLGTNWSTLLHPDDKPAVQARWESSISEGTLYEAEFRLRRHDGVYRWHLVRAVPQRDEDGRIV</sequence>
<reference evidence="8" key="1">
    <citation type="journal article" date="2015" name="Nature">
        <title>Complex archaea that bridge the gap between prokaryotes and eukaryotes.</title>
        <authorList>
            <person name="Spang A."/>
            <person name="Saw J.H."/>
            <person name="Jorgensen S.L."/>
            <person name="Zaremba-Niedzwiedzka K."/>
            <person name="Martijn J."/>
            <person name="Lind A.E."/>
            <person name="van Eijk R."/>
            <person name="Schleper C."/>
            <person name="Guy L."/>
            <person name="Ettema T.J."/>
        </authorList>
    </citation>
    <scope>NUCLEOTIDE SEQUENCE</scope>
</reference>
<dbReference type="PROSITE" id="PS50112">
    <property type="entry name" value="PAS"/>
    <property type="match status" value="2"/>
</dbReference>
<dbReference type="InterPro" id="IPR000014">
    <property type="entry name" value="PAS"/>
</dbReference>
<dbReference type="CDD" id="cd00130">
    <property type="entry name" value="PAS"/>
    <property type="match status" value="2"/>
</dbReference>
<evidence type="ECO:0000256" key="1">
    <source>
        <dbReference type="ARBA" id="ARBA00000085"/>
    </source>
</evidence>
<comment type="caution">
    <text evidence="8">The sequence shown here is derived from an EMBL/GenBank/DDBJ whole genome shotgun (WGS) entry which is preliminary data.</text>
</comment>
<dbReference type="PROSITE" id="PS50113">
    <property type="entry name" value="PAC"/>
    <property type="match status" value="2"/>
</dbReference>
<evidence type="ECO:0000259" key="7">
    <source>
        <dbReference type="PROSITE" id="PS50113"/>
    </source>
</evidence>
<dbReference type="Gene3D" id="3.30.450.20">
    <property type="entry name" value="PAS domain"/>
    <property type="match status" value="3"/>
</dbReference>
<keyword evidence="4" id="KW-0808">Transferase</keyword>
<dbReference type="InterPro" id="IPR052162">
    <property type="entry name" value="Sensor_kinase/Photoreceptor"/>
</dbReference>
<dbReference type="EC" id="2.7.13.3" evidence="2"/>
<dbReference type="NCBIfam" id="TIGR00229">
    <property type="entry name" value="sensory_box"/>
    <property type="match status" value="1"/>
</dbReference>
<dbReference type="PANTHER" id="PTHR43304:SF1">
    <property type="entry name" value="PAC DOMAIN-CONTAINING PROTEIN"/>
    <property type="match status" value="1"/>
</dbReference>
<feature type="domain" description="PAC" evidence="7">
    <location>
        <begin position="235"/>
        <end position="290"/>
    </location>
</feature>
<evidence type="ECO:0000256" key="3">
    <source>
        <dbReference type="ARBA" id="ARBA00022553"/>
    </source>
</evidence>
<dbReference type="InterPro" id="IPR013656">
    <property type="entry name" value="PAS_4"/>
</dbReference>